<feature type="repeat" description="ANK" evidence="3">
    <location>
        <begin position="421"/>
        <end position="453"/>
    </location>
</feature>
<evidence type="ECO:0000256" key="1">
    <source>
        <dbReference type="ARBA" id="ARBA00022737"/>
    </source>
</evidence>
<dbReference type="InterPro" id="IPR002110">
    <property type="entry name" value="Ankyrin_rpt"/>
</dbReference>
<dbReference type="Pfam" id="PF00023">
    <property type="entry name" value="Ank"/>
    <property type="match status" value="2"/>
</dbReference>
<dbReference type="PROSITE" id="PS50088">
    <property type="entry name" value="ANK_REPEAT"/>
    <property type="match status" value="6"/>
</dbReference>
<feature type="repeat" description="ANK" evidence="3">
    <location>
        <begin position="388"/>
        <end position="420"/>
    </location>
</feature>
<keyword evidence="7" id="KW-1185">Reference proteome</keyword>
<protein>
    <recommendedName>
        <fullName evidence="8">Ankyrin repeat protein</fullName>
    </recommendedName>
</protein>
<evidence type="ECO:0000313" key="6">
    <source>
        <dbReference type="EMBL" id="KAK3670246.1"/>
    </source>
</evidence>
<reference evidence="6" key="1">
    <citation type="submission" date="2023-07" db="EMBL/GenBank/DDBJ databases">
        <title>Black Yeasts Isolated from many extreme environments.</title>
        <authorList>
            <person name="Coleine C."/>
            <person name="Stajich J.E."/>
            <person name="Selbmann L."/>
        </authorList>
    </citation>
    <scope>NUCLEOTIDE SEQUENCE</scope>
    <source>
        <strain evidence="6">CCFEE 5485</strain>
    </source>
</reference>
<evidence type="ECO:0008006" key="8">
    <source>
        <dbReference type="Google" id="ProtNLM"/>
    </source>
</evidence>
<dbReference type="GO" id="GO:0045944">
    <property type="term" value="P:positive regulation of transcription by RNA polymerase II"/>
    <property type="evidence" value="ECO:0007669"/>
    <property type="project" value="TreeGrafter"/>
</dbReference>
<name>A0AAE0TT38_9PEZI</name>
<dbReference type="GO" id="GO:0005634">
    <property type="term" value="C:nucleus"/>
    <property type="evidence" value="ECO:0007669"/>
    <property type="project" value="TreeGrafter"/>
</dbReference>
<dbReference type="Pfam" id="PF12796">
    <property type="entry name" value="Ank_2"/>
    <property type="match status" value="2"/>
</dbReference>
<dbReference type="SMART" id="SM00248">
    <property type="entry name" value="ANK"/>
    <property type="match status" value="8"/>
</dbReference>
<dbReference type="PANTHER" id="PTHR24193:SF121">
    <property type="entry name" value="ADA2A-CONTAINING COMPLEX COMPONENT 3, ISOFORM D"/>
    <property type="match status" value="1"/>
</dbReference>
<keyword evidence="5" id="KW-0812">Transmembrane</keyword>
<proteinExistence type="predicted"/>
<dbReference type="InterPro" id="IPR050663">
    <property type="entry name" value="Ankyrin-SOCS_Box"/>
</dbReference>
<keyword evidence="1" id="KW-0677">Repeat</keyword>
<feature type="region of interest" description="Disordered" evidence="4">
    <location>
        <begin position="36"/>
        <end position="57"/>
    </location>
</feature>
<dbReference type="AlphaFoldDB" id="A0AAE0TT38"/>
<feature type="repeat" description="ANK" evidence="3">
    <location>
        <begin position="454"/>
        <end position="486"/>
    </location>
</feature>
<dbReference type="PROSITE" id="PS50297">
    <property type="entry name" value="ANK_REP_REGION"/>
    <property type="match status" value="6"/>
</dbReference>
<feature type="transmembrane region" description="Helical" evidence="5">
    <location>
        <begin position="12"/>
        <end position="29"/>
    </location>
</feature>
<organism evidence="6 7">
    <name type="scientific">Recurvomyces mirabilis</name>
    <dbReference type="NCBI Taxonomy" id="574656"/>
    <lineage>
        <taxon>Eukaryota</taxon>
        <taxon>Fungi</taxon>
        <taxon>Dikarya</taxon>
        <taxon>Ascomycota</taxon>
        <taxon>Pezizomycotina</taxon>
        <taxon>Dothideomycetes</taxon>
        <taxon>Dothideomycetidae</taxon>
        <taxon>Mycosphaerellales</taxon>
        <taxon>Teratosphaeriaceae</taxon>
        <taxon>Recurvomyces</taxon>
    </lineage>
</organism>
<feature type="repeat" description="ANK" evidence="3">
    <location>
        <begin position="354"/>
        <end position="386"/>
    </location>
</feature>
<dbReference type="GO" id="GO:0000976">
    <property type="term" value="F:transcription cis-regulatory region binding"/>
    <property type="evidence" value="ECO:0007669"/>
    <property type="project" value="TreeGrafter"/>
</dbReference>
<evidence type="ECO:0000256" key="5">
    <source>
        <dbReference type="SAM" id="Phobius"/>
    </source>
</evidence>
<feature type="repeat" description="ANK" evidence="3">
    <location>
        <begin position="520"/>
        <end position="552"/>
    </location>
</feature>
<dbReference type="PANTHER" id="PTHR24193">
    <property type="entry name" value="ANKYRIN REPEAT PROTEIN"/>
    <property type="match status" value="1"/>
</dbReference>
<dbReference type="PROSITE" id="PS51257">
    <property type="entry name" value="PROKAR_LIPOPROTEIN"/>
    <property type="match status" value="1"/>
</dbReference>
<dbReference type="SUPFAM" id="SSF48403">
    <property type="entry name" value="Ankyrin repeat"/>
    <property type="match status" value="1"/>
</dbReference>
<dbReference type="Gene3D" id="1.25.40.20">
    <property type="entry name" value="Ankyrin repeat-containing domain"/>
    <property type="match status" value="3"/>
</dbReference>
<evidence type="ECO:0000256" key="4">
    <source>
        <dbReference type="SAM" id="MobiDB-lite"/>
    </source>
</evidence>
<dbReference type="Proteomes" id="UP001274830">
    <property type="component" value="Unassembled WGS sequence"/>
</dbReference>
<dbReference type="PRINTS" id="PR01415">
    <property type="entry name" value="ANKYRIN"/>
</dbReference>
<comment type="caution">
    <text evidence="6">The sequence shown here is derived from an EMBL/GenBank/DDBJ whole genome shotgun (WGS) entry which is preliminary data.</text>
</comment>
<keyword evidence="5" id="KW-1133">Transmembrane helix</keyword>
<dbReference type="InterPro" id="IPR036770">
    <property type="entry name" value="Ankyrin_rpt-contain_sf"/>
</dbReference>
<keyword evidence="5" id="KW-0472">Membrane</keyword>
<sequence length="582" mass="62281">MDKATFLNPTTYFGVACVAFSLVAVGSIWRNQNASQAATPKHKVAHASSSKRPDPRRRMAVDSLYADEDTRAAIASKLAAVSVTTNDTRPDGNAVEGLIDQCSQLSQQLRSSQDEHSLLLAELAMLMAALYRLRQSSWTGASLNPQAAFSSSTEPISDTLAYLRTSLRLSHLDESAGSAVAKQIEEQRNTLERLVNNAHISAWPPTPPCEMEVKAGTSRDHDLMPSFAMPTTGLTPMADTGAWIEPPPEYSPPSDPSILARVEKSDVKAPTEPTPPENQDRAEEQVFDTDALYNAVTNEELELVSDLLEQDATPDEPVGELQRTALHQAAHLNSTACIAVLLRYSASMTVEDAKGDTPVHLAAWSNSCEALSALLAHGADVDWLSGRDGYSPLWCAVSAYHIDAARLLLKHGARVSLRSTSGAFLLHQAAVTGQSAMCELLLERGAQVDSLDSDGQTALQYAAASGSVPSVKVMLRGGANVSLAQAQGLTSAHWAAHKGHTEVLDLVLSYGADINAQTEQGATTLHMAANRGHIAAVRLLLEKGAAVDVEAAWDGTSGTPEDMAREKCHRRVAKLLASWDTN</sequence>
<evidence type="ECO:0000313" key="7">
    <source>
        <dbReference type="Proteomes" id="UP001274830"/>
    </source>
</evidence>
<dbReference type="EMBL" id="JAUTXT010000060">
    <property type="protein sequence ID" value="KAK3670246.1"/>
    <property type="molecule type" value="Genomic_DNA"/>
</dbReference>
<evidence type="ECO:0000256" key="3">
    <source>
        <dbReference type="PROSITE-ProRule" id="PRU00023"/>
    </source>
</evidence>
<gene>
    <name evidence="6" type="ORF">LTR78_009901</name>
</gene>
<keyword evidence="2 3" id="KW-0040">ANK repeat</keyword>
<feature type="repeat" description="ANK" evidence="3">
    <location>
        <begin position="487"/>
        <end position="519"/>
    </location>
</feature>
<accession>A0AAE0TT38</accession>
<evidence type="ECO:0000256" key="2">
    <source>
        <dbReference type="ARBA" id="ARBA00023043"/>
    </source>
</evidence>